<evidence type="ECO:0000313" key="1">
    <source>
        <dbReference type="EMBL" id="KAK3392395.1"/>
    </source>
</evidence>
<proteinExistence type="predicted"/>
<keyword evidence="2" id="KW-1185">Reference proteome</keyword>
<dbReference type="EMBL" id="JAUTDP010000011">
    <property type="protein sequence ID" value="KAK3392395.1"/>
    <property type="molecule type" value="Genomic_DNA"/>
</dbReference>
<organism evidence="1 2">
    <name type="scientific">Sordaria brevicollis</name>
    <dbReference type="NCBI Taxonomy" id="83679"/>
    <lineage>
        <taxon>Eukaryota</taxon>
        <taxon>Fungi</taxon>
        <taxon>Dikarya</taxon>
        <taxon>Ascomycota</taxon>
        <taxon>Pezizomycotina</taxon>
        <taxon>Sordariomycetes</taxon>
        <taxon>Sordariomycetidae</taxon>
        <taxon>Sordariales</taxon>
        <taxon>Sordariaceae</taxon>
        <taxon>Sordaria</taxon>
    </lineage>
</organism>
<dbReference type="AlphaFoldDB" id="A0AAE0U6H0"/>
<reference evidence="1" key="2">
    <citation type="submission" date="2023-07" db="EMBL/GenBank/DDBJ databases">
        <authorList>
            <consortium name="Lawrence Berkeley National Laboratory"/>
            <person name="Haridas S."/>
            <person name="Hensen N."/>
            <person name="Bonometti L."/>
            <person name="Westerberg I."/>
            <person name="Brannstrom I.O."/>
            <person name="Guillou S."/>
            <person name="Cros-Aarteil S."/>
            <person name="Calhoun S."/>
            <person name="Kuo A."/>
            <person name="Mondo S."/>
            <person name="Pangilinan J."/>
            <person name="Riley R."/>
            <person name="LaButti K."/>
            <person name="Andreopoulos B."/>
            <person name="Lipzen A."/>
            <person name="Chen C."/>
            <person name="Yanf M."/>
            <person name="Daum C."/>
            <person name="Ng V."/>
            <person name="Clum A."/>
            <person name="Steindorff A."/>
            <person name="Ohm R."/>
            <person name="Martin F."/>
            <person name="Silar P."/>
            <person name="Natvig D."/>
            <person name="Lalanne C."/>
            <person name="Gautier V."/>
            <person name="Ament-velasquez S.L."/>
            <person name="Kruys A."/>
            <person name="Hutchinson M.I."/>
            <person name="Powell A.J."/>
            <person name="Barry K."/>
            <person name="Miller A.N."/>
            <person name="Grigoriev I.V."/>
            <person name="Debuchy R."/>
            <person name="Gladieux P."/>
            <person name="Thoren M.H."/>
            <person name="Johannesson H."/>
        </authorList>
    </citation>
    <scope>NUCLEOTIDE SEQUENCE</scope>
    <source>
        <strain evidence="1">FGSC 1904</strain>
    </source>
</reference>
<accession>A0AAE0U6H0</accession>
<reference evidence="1" key="1">
    <citation type="journal article" date="2023" name="Mol. Phylogenet. Evol.">
        <title>Genome-scale phylogeny and comparative genomics of the fungal order Sordariales.</title>
        <authorList>
            <person name="Hensen N."/>
            <person name="Bonometti L."/>
            <person name="Westerberg I."/>
            <person name="Brannstrom I.O."/>
            <person name="Guillou S."/>
            <person name="Cros-Aarteil S."/>
            <person name="Calhoun S."/>
            <person name="Haridas S."/>
            <person name="Kuo A."/>
            <person name="Mondo S."/>
            <person name="Pangilinan J."/>
            <person name="Riley R."/>
            <person name="LaButti K."/>
            <person name="Andreopoulos B."/>
            <person name="Lipzen A."/>
            <person name="Chen C."/>
            <person name="Yan M."/>
            <person name="Daum C."/>
            <person name="Ng V."/>
            <person name="Clum A."/>
            <person name="Steindorff A."/>
            <person name="Ohm R.A."/>
            <person name="Martin F."/>
            <person name="Silar P."/>
            <person name="Natvig D.O."/>
            <person name="Lalanne C."/>
            <person name="Gautier V."/>
            <person name="Ament-Velasquez S.L."/>
            <person name="Kruys A."/>
            <person name="Hutchinson M.I."/>
            <person name="Powell A.J."/>
            <person name="Barry K."/>
            <person name="Miller A.N."/>
            <person name="Grigoriev I.V."/>
            <person name="Debuchy R."/>
            <person name="Gladieux P."/>
            <person name="Hiltunen Thoren M."/>
            <person name="Johannesson H."/>
        </authorList>
    </citation>
    <scope>NUCLEOTIDE SEQUENCE</scope>
    <source>
        <strain evidence="1">FGSC 1904</strain>
    </source>
</reference>
<name>A0AAE0U6H0_SORBR</name>
<protein>
    <submittedName>
        <fullName evidence="1">Uncharacterized protein</fullName>
    </submittedName>
</protein>
<evidence type="ECO:0000313" key="2">
    <source>
        <dbReference type="Proteomes" id="UP001281003"/>
    </source>
</evidence>
<sequence>MSGLRADSPIRGAVGDSGGAVAGYGTRAFSTHLSNFQKYLRSHASVCSMRAITGFHVLVRQPNYHRKWKILQDAYPGLSSNKSTIGIQPLPRHRELQNESCDIVSYPTRRSSSDVFRRRTASEFTKDPFIQCVENKRANRASYSCRVVVSATRSYGVPSPVPVAYHAGKGLKTLDPATTALLAGRYCKCVALHPSRLVGCWAAPLWSGRLAGFDVRFSLLTEQLLVKVGTVKWLQIEAIPL</sequence>
<comment type="caution">
    <text evidence="1">The sequence shown here is derived from an EMBL/GenBank/DDBJ whole genome shotgun (WGS) entry which is preliminary data.</text>
</comment>
<dbReference type="Proteomes" id="UP001281003">
    <property type="component" value="Unassembled WGS sequence"/>
</dbReference>
<gene>
    <name evidence="1" type="ORF">B0T20DRAFT_455904</name>
</gene>